<dbReference type="InterPro" id="IPR001296">
    <property type="entry name" value="Glyco_trans_1"/>
</dbReference>
<keyword evidence="2" id="KW-0812">Transmembrane</keyword>
<dbReference type="OrthoDB" id="9813214at2"/>
<dbReference type="AlphaFoldDB" id="A0A3E1EX04"/>
<dbReference type="Proteomes" id="UP000257127">
    <property type="component" value="Unassembled WGS sequence"/>
</dbReference>
<dbReference type="Pfam" id="PF13439">
    <property type="entry name" value="Glyco_transf_4"/>
    <property type="match status" value="1"/>
</dbReference>
<dbReference type="EMBL" id="QURB01000005">
    <property type="protein sequence ID" value="RFC54094.1"/>
    <property type="molecule type" value="Genomic_DNA"/>
</dbReference>
<gene>
    <name evidence="5" type="ORF">DXU93_08885</name>
</gene>
<proteinExistence type="predicted"/>
<comment type="caution">
    <text evidence="5">The sequence shown here is derived from an EMBL/GenBank/DDBJ whole genome shotgun (WGS) entry which is preliminary data.</text>
</comment>
<dbReference type="RefSeq" id="WP_116880934.1">
    <property type="nucleotide sequence ID" value="NZ_QURB01000005.1"/>
</dbReference>
<sequence length="372" mass="43377">MKSKKVIVSVTNDLYTDQRVHKVCSFLHENGYNVLLIGRELKNSKEITDRPYRIKRFKLVFTKGALFYATYNLRLFWFLIFQKFDLLLSNDLDTLLANYCAHKFNRKSRLVYDTHELFTEVPELTARPKVRAVWLKIEEWIFPKLEDVYTVNESIAAIYSQKYKKKVHVVRNVSKLWKPETIMSKTELDLPIDRHIIILQGSGINVDRGAEEAVMAMQQVENALFIIVGSGDVIPDLKKMVETHHLEEKVKFIGRVPYNTMMNYTYHADLGLSLDKDTNSNYKYSLPNKIFDYIHTETPVISSNLVELKRVIEKHNVGRIIHEHSANGVAESINTILRDPDLLRVLKENCIKAAHVENWEHESKVLKKIYLN</sequence>
<keyword evidence="2" id="KW-0472">Membrane</keyword>
<keyword evidence="6" id="KW-1185">Reference proteome</keyword>
<name>A0A3E1EX04_9FLAO</name>
<dbReference type="Pfam" id="PF00534">
    <property type="entry name" value="Glycos_transf_1"/>
    <property type="match status" value="1"/>
</dbReference>
<organism evidence="5 6">
    <name type="scientific">Brumimicrobium aurantiacum</name>
    <dbReference type="NCBI Taxonomy" id="1737063"/>
    <lineage>
        <taxon>Bacteria</taxon>
        <taxon>Pseudomonadati</taxon>
        <taxon>Bacteroidota</taxon>
        <taxon>Flavobacteriia</taxon>
        <taxon>Flavobacteriales</taxon>
        <taxon>Crocinitomicaceae</taxon>
        <taxon>Brumimicrobium</taxon>
    </lineage>
</organism>
<feature type="transmembrane region" description="Helical" evidence="2">
    <location>
        <begin position="60"/>
        <end position="80"/>
    </location>
</feature>
<dbReference type="GO" id="GO:0009103">
    <property type="term" value="P:lipopolysaccharide biosynthetic process"/>
    <property type="evidence" value="ECO:0007669"/>
    <property type="project" value="TreeGrafter"/>
</dbReference>
<feature type="domain" description="Glycosyltransferase subfamily 4-like N-terminal" evidence="4">
    <location>
        <begin position="20"/>
        <end position="172"/>
    </location>
</feature>
<evidence type="ECO:0000313" key="6">
    <source>
        <dbReference type="Proteomes" id="UP000257127"/>
    </source>
</evidence>
<accession>A0A3E1EX04</accession>
<dbReference type="InterPro" id="IPR028098">
    <property type="entry name" value="Glyco_trans_4-like_N"/>
</dbReference>
<keyword evidence="2" id="KW-1133">Transmembrane helix</keyword>
<protein>
    <submittedName>
        <fullName evidence="5">Glycosyltransferase</fullName>
    </submittedName>
</protein>
<evidence type="ECO:0000313" key="5">
    <source>
        <dbReference type="EMBL" id="RFC54094.1"/>
    </source>
</evidence>
<evidence type="ECO:0000259" key="3">
    <source>
        <dbReference type="Pfam" id="PF00534"/>
    </source>
</evidence>
<dbReference type="SUPFAM" id="SSF53756">
    <property type="entry name" value="UDP-Glycosyltransferase/glycogen phosphorylase"/>
    <property type="match status" value="1"/>
</dbReference>
<feature type="domain" description="Glycosyl transferase family 1" evidence="3">
    <location>
        <begin position="209"/>
        <end position="350"/>
    </location>
</feature>
<evidence type="ECO:0000259" key="4">
    <source>
        <dbReference type="Pfam" id="PF13439"/>
    </source>
</evidence>
<evidence type="ECO:0000256" key="2">
    <source>
        <dbReference type="SAM" id="Phobius"/>
    </source>
</evidence>
<keyword evidence="1 5" id="KW-0808">Transferase</keyword>
<evidence type="ECO:0000256" key="1">
    <source>
        <dbReference type="ARBA" id="ARBA00022679"/>
    </source>
</evidence>
<dbReference type="PANTHER" id="PTHR46401">
    <property type="entry name" value="GLYCOSYLTRANSFERASE WBBK-RELATED"/>
    <property type="match status" value="1"/>
</dbReference>
<dbReference type="PANTHER" id="PTHR46401:SF2">
    <property type="entry name" value="GLYCOSYLTRANSFERASE WBBK-RELATED"/>
    <property type="match status" value="1"/>
</dbReference>
<reference evidence="5 6" key="1">
    <citation type="submission" date="2018-08" db="EMBL/GenBank/DDBJ databases">
        <title>The draft genome squence of Brumimicrobium sp. N62.</title>
        <authorList>
            <person name="Du Z.-J."/>
            <person name="Luo H.-R."/>
        </authorList>
    </citation>
    <scope>NUCLEOTIDE SEQUENCE [LARGE SCALE GENOMIC DNA]</scope>
    <source>
        <strain evidence="5 6">N62</strain>
    </source>
</reference>
<dbReference type="GO" id="GO:0016757">
    <property type="term" value="F:glycosyltransferase activity"/>
    <property type="evidence" value="ECO:0007669"/>
    <property type="project" value="InterPro"/>
</dbReference>
<dbReference type="Gene3D" id="3.40.50.2000">
    <property type="entry name" value="Glycogen Phosphorylase B"/>
    <property type="match status" value="2"/>
</dbReference>